<feature type="transmembrane region" description="Helical" evidence="7">
    <location>
        <begin position="291"/>
        <end position="314"/>
    </location>
</feature>
<sequence>MTVADPHVHLARKAARGAIALGIRQLLAHGSNVLGGVLLARLLTPGQFGFFALVTLFLTFLNIFGGTGFAGNLIRVPEEPGLRTYRVIFTGQQILVGSLCTAIAFAAPWIASLYHLADHGTTFFRLTALSLFFTSLMVIPQVRMERELEFDKLALIEVSQAVSFNLTTVLLAWKGFGILSFAVGMIVRSCLGAILANLISPWKTGFQWDWPLLRANVHYGVALQTGQVLAMAKDSITPLFVGLYLGSTQMGYATWAMTFASFPIMILMPLQRLYLPFYARLQHAPEALAHYLRHTFLLVNGIAAPLSVICVALAHPITRLVFGEKWVVAIPLFFCFSFANLFGPSVTPILGLFNALGKSHTTMQVILAVMIMTWIFGVPLMIHFGLMGFGFTIVCTQFVNIWLYWFVKKLVPVRPFASYWPAWPLSFAIGLGLFAIESQFPARNLVVLLSYGAVGLICYLGIFATFFQNRVRVALQLLRKNA</sequence>
<dbReference type="PANTHER" id="PTHR30250">
    <property type="entry name" value="PST FAMILY PREDICTED COLANIC ACID TRANSPORTER"/>
    <property type="match status" value="1"/>
</dbReference>
<feature type="transmembrane region" description="Helical" evidence="7">
    <location>
        <begin position="448"/>
        <end position="467"/>
    </location>
</feature>
<feature type="transmembrane region" description="Helical" evidence="7">
    <location>
        <begin position="94"/>
        <end position="117"/>
    </location>
</feature>
<proteinExistence type="inferred from homology"/>
<dbReference type="InterPro" id="IPR050833">
    <property type="entry name" value="Poly_Biosynth_Transport"/>
</dbReference>
<reference evidence="8 9" key="1">
    <citation type="submission" date="2019-08" db="EMBL/GenBank/DDBJ databases">
        <title>Complete genome sequence of Terriglobus albidus strain ORNL.</title>
        <authorList>
            <person name="Podar M."/>
        </authorList>
    </citation>
    <scope>NUCLEOTIDE SEQUENCE [LARGE SCALE GENOMIC DNA]</scope>
    <source>
        <strain evidence="8 9">ORNL</strain>
    </source>
</reference>
<organism evidence="8 9">
    <name type="scientific">Terriglobus albidus</name>
    <dbReference type="NCBI Taxonomy" id="1592106"/>
    <lineage>
        <taxon>Bacteria</taxon>
        <taxon>Pseudomonadati</taxon>
        <taxon>Acidobacteriota</taxon>
        <taxon>Terriglobia</taxon>
        <taxon>Terriglobales</taxon>
        <taxon>Acidobacteriaceae</taxon>
        <taxon>Terriglobus</taxon>
    </lineage>
</organism>
<feature type="transmembrane region" description="Helical" evidence="7">
    <location>
        <begin position="154"/>
        <end position="173"/>
    </location>
</feature>
<name>A0A5B9EDM2_9BACT</name>
<dbReference type="RefSeq" id="WP_147647577.1">
    <property type="nucleotide sequence ID" value="NZ_CP042806.1"/>
</dbReference>
<dbReference type="OrthoDB" id="9770347at2"/>
<comment type="subcellular location">
    <subcellularLocation>
        <location evidence="1">Cell membrane</location>
        <topology evidence="1">Multi-pass membrane protein</topology>
    </subcellularLocation>
</comment>
<dbReference type="AlphaFoldDB" id="A0A5B9EDM2"/>
<evidence type="ECO:0000256" key="4">
    <source>
        <dbReference type="ARBA" id="ARBA00022692"/>
    </source>
</evidence>
<evidence type="ECO:0000256" key="1">
    <source>
        <dbReference type="ARBA" id="ARBA00004651"/>
    </source>
</evidence>
<feature type="transmembrane region" description="Helical" evidence="7">
    <location>
        <begin position="252"/>
        <end position="270"/>
    </location>
</feature>
<keyword evidence="3" id="KW-1003">Cell membrane</keyword>
<feature type="transmembrane region" description="Helical" evidence="7">
    <location>
        <begin position="419"/>
        <end position="436"/>
    </location>
</feature>
<evidence type="ECO:0000256" key="2">
    <source>
        <dbReference type="ARBA" id="ARBA00007430"/>
    </source>
</evidence>
<feature type="transmembrane region" description="Helical" evidence="7">
    <location>
        <begin position="326"/>
        <end position="353"/>
    </location>
</feature>
<accession>A0A5B9EDM2</accession>
<keyword evidence="5 7" id="KW-1133">Transmembrane helix</keyword>
<dbReference type="PANTHER" id="PTHR30250:SF10">
    <property type="entry name" value="LIPOPOLYSACCHARIDE BIOSYNTHESIS PROTEIN WZXC"/>
    <property type="match status" value="1"/>
</dbReference>
<evidence type="ECO:0000256" key="6">
    <source>
        <dbReference type="ARBA" id="ARBA00023136"/>
    </source>
</evidence>
<evidence type="ECO:0000256" key="5">
    <source>
        <dbReference type="ARBA" id="ARBA00022989"/>
    </source>
</evidence>
<evidence type="ECO:0000256" key="7">
    <source>
        <dbReference type="SAM" id="Phobius"/>
    </source>
</evidence>
<gene>
    <name evidence="8" type="ORF">FTW19_10465</name>
</gene>
<keyword evidence="6 7" id="KW-0472">Membrane</keyword>
<feature type="transmembrane region" description="Helical" evidence="7">
    <location>
        <begin position="123"/>
        <end position="142"/>
    </location>
</feature>
<comment type="similarity">
    <text evidence="2">Belongs to the polysaccharide synthase family.</text>
</comment>
<dbReference type="KEGG" id="talb:FTW19_10465"/>
<feature type="transmembrane region" description="Helical" evidence="7">
    <location>
        <begin position="388"/>
        <end position="407"/>
    </location>
</feature>
<feature type="transmembrane region" description="Helical" evidence="7">
    <location>
        <begin position="365"/>
        <end position="382"/>
    </location>
</feature>
<evidence type="ECO:0000313" key="8">
    <source>
        <dbReference type="EMBL" id="QEE28387.1"/>
    </source>
</evidence>
<feature type="transmembrane region" description="Helical" evidence="7">
    <location>
        <begin position="48"/>
        <end position="74"/>
    </location>
</feature>
<protein>
    <submittedName>
        <fullName evidence="8">Oligosaccharide flippase family protein</fullName>
    </submittedName>
</protein>
<evidence type="ECO:0000313" key="9">
    <source>
        <dbReference type="Proteomes" id="UP000321820"/>
    </source>
</evidence>
<dbReference type="GO" id="GO:0005886">
    <property type="term" value="C:plasma membrane"/>
    <property type="evidence" value="ECO:0007669"/>
    <property type="project" value="UniProtKB-SubCell"/>
</dbReference>
<keyword evidence="9" id="KW-1185">Reference proteome</keyword>
<dbReference type="EMBL" id="CP042806">
    <property type="protein sequence ID" value="QEE28387.1"/>
    <property type="molecule type" value="Genomic_DNA"/>
</dbReference>
<keyword evidence="4 7" id="KW-0812">Transmembrane</keyword>
<dbReference type="Pfam" id="PF13440">
    <property type="entry name" value="Polysacc_synt_3"/>
    <property type="match status" value="1"/>
</dbReference>
<dbReference type="Proteomes" id="UP000321820">
    <property type="component" value="Chromosome"/>
</dbReference>
<evidence type="ECO:0000256" key="3">
    <source>
        <dbReference type="ARBA" id="ARBA00022475"/>
    </source>
</evidence>